<feature type="signal peptide" evidence="1">
    <location>
        <begin position="1"/>
        <end position="21"/>
    </location>
</feature>
<feature type="chain" id="PRO_5021420765" evidence="1">
    <location>
        <begin position="22"/>
        <end position="192"/>
    </location>
</feature>
<evidence type="ECO:0000256" key="1">
    <source>
        <dbReference type="SAM" id="SignalP"/>
    </source>
</evidence>
<accession>A0A4Z0NT25</accession>
<dbReference type="OrthoDB" id="7992124at2"/>
<evidence type="ECO:0000313" key="3">
    <source>
        <dbReference type="Proteomes" id="UP000297535"/>
    </source>
</evidence>
<sequence length="192" mass="19804">MTTRRGILLAACMAWTGPALAADGTVSLTGRAVVGPESRDVAMAFTCTDTRSRTETGSLSIGFEVPNFEALEKRFDFGAFEGPSGTRRPLTEITVGQPVRVSANGAIKVDGTTFALGAGASLRGEAAELAKLRSVVAAAGAGPGSLRWRQESPRKGDSPLVVTVSISAAESDRLKTALAPCLKVDGKAKPKG</sequence>
<evidence type="ECO:0000313" key="2">
    <source>
        <dbReference type="EMBL" id="TGD99799.1"/>
    </source>
</evidence>
<name>A0A4Z0NT25_9HYPH</name>
<organism evidence="2 3">
    <name type="scientific">Methylobacterium nonmethylotrophicum</name>
    <dbReference type="NCBI Taxonomy" id="1141884"/>
    <lineage>
        <taxon>Bacteria</taxon>
        <taxon>Pseudomonadati</taxon>
        <taxon>Pseudomonadota</taxon>
        <taxon>Alphaproteobacteria</taxon>
        <taxon>Hyphomicrobiales</taxon>
        <taxon>Methylobacteriaceae</taxon>
        <taxon>Methylobacterium</taxon>
    </lineage>
</organism>
<dbReference type="Proteomes" id="UP000297535">
    <property type="component" value="Unassembled WGS sequence"/>
</dbReference>
<keyword evidence="1" id="KW-0732">Signal</keyword>
<proteinExistence type="predicted"/>
<protein>
    <submittedName>
        <fullName evidence="2">Uncharacterized protein</fullName>
    </submittedName>
</protein>
<dbReference type="AlphaFoldDB" id="A0A4Z0NT25"/>
<gene>
    <name evidence="2" type="ORF">EU555_11590</name>
</gene>
<reference evidence="2 3" key="1">
    <citation type="submission" date="2019-04" db="EMBL/GenBank/DDBJ databases">
        <authorList>
            <person name="Feng G."/>
            <person name="Zhu H."/>
        </authorList>
    </citation>
    <scope>NUCLEOTIDE SEQUENCE [LARGE SCALE GENOMIC DNA]</scope>
    <source>
        <strain evidence="2 3">6HR-1</strain>
    </source>
</reference>
<dbReference type="EMBL" id="SRLB01000007">
    <property type="protein sequence ID" value="TGD99799.1"/>
    <property type="molecule type" value="Genomic_DNA"/>
</dbReference>
<dbReference type="RefSeq" id="WP_135414791.1">
    <property type="nucleotide sequence ID" value="NZ_SRLB01000007.1"/>
</dbReference>
<keyword evidence="3" id="KW-1185">Reference proteome</keyword>
<comment type="caution">
    <text evidence="2">The sequence shown here is derived from an EMBL/GenBank/DDBJ whole genome shotgun (WGS) entry which is preliminary data.</text>
</comment>